<feature type="signal peptide" evidence="1">
    <location>
        <begin position="1"/>
        <end position="23"/>
    </location>
</feature>
<accession>A0A2T3J0Z6</accession>
<dbReference type="EMBL" id="PYMH01000002">
    <property type="protein sequence ID" value="PSU34751.1"/>
    <property type="molecule type" value="Genomic_DNA"/>
</dbReference>
<reference evidence="2 3" key="1">
    <citation type="submission" date="2018-03" db="EMBL/GenBank/DDBJ databases">
        <title>Whole genome sequencing of Histamine producing bacteria.</title>
        <authorList>
            <person name="Butler K."/>
        </authorList>
    </citation>
    <scope>NUCLEOTIDE SEQUENCE [LARGE SCALE GENOMIC DNA]</scope>
    <source>
        <strain evidence="2 3">JCM 13586</strain>
    </source>
</reference>
<name>A0A2T3J0Z6_9GAMM</name>
<dbReference type="AlphaFoldDB" id="A0A2T3J0Z6"/>
<gene>
    <name evidence="2" type="ORF">C9I99_06555</name>
</gene>
<evidence type="ECO:0000313" key="3">
    <source>
        <dbReference type="Proteomes" id="UP000241222"/>
    </source>
</evidence>
<protein>
    <submittedName>
        <fullName evidence="2">Uncharacterized protein</fullName>
    </submittedName>
</protein>
<dbReference type="OrthoDB" id="5830008at2"/>
<comment type="caution">
    <text evidence="2">The sequence shown here is derived from an EMBL/GenBank/DDBJ whole genome shotgun (WGS) entry which is preliminary data.</text>
</comment>
<feature type="chain" id="PRO_5015706318" evidence="1">
    <location>
        <begin position="24"/>
        <end position="126"/>
    </location>
</feature>
<organism evidence="2 3">
    <name type="scientific">Photobacterium lutimaris</name>
    <dbReference type="NCBI Taxonomy" id="388278"/>
    <lineage>
        <taxon>Bacteria</taxon>
        <taxon>Pseudomonadati</taxon>
        <taxon>Pseudomonadota</taxon>
        <taxon>Gammaproteobacteria</taxon>
        <taxon>Vibrionales</taxon>
        <taxon>Vibrionaceae</taxon>
        <taxon>Photobacterium</taxon>
    </lineage>
</organism>
<sequence>MRLQKMVANVVIFIMLFVSVALSASVSPYSSINNDDCNTPIAISHCCSPVSTNVIVSDTGSSCSLIKATPTDNCCKDNQCHSGQIPVAILAEELVVVPLVGSYRFKEIEGSHRLIQRIIFRPPVIA</sequence>
<proteinExistence type="predicted"/>
<dbReference type="Proteomes" id="UP000241222">
    <property type="component" value="Unassembled WGS sequence"/>
</dbReference>
<keyword evidence="1" id="KW-0732">Signal</keyword>
<keyword evidence="3" id="KW-1185">Reference proteome</keyword>
<evidence type="ECO:0000313" key="2">
    <source>
        <dbReference type="EMBL" id="PSU34751.1"/>
    </source>
</evidence>
<evidence type="ECO:0000256" key="1">
    <source>
        <dbReference type="SAM" id="SignalP"/>
    </source>
</evidence>
<dbReference type="RefSeq" id="WP_107348076.1">
    <property type="nucleotide sequence ID" value="NZ_PYMH01000002.1"/>
</dbReference>